<keyword evidence="3" id="KW-1185">Reference proteome</keyword>
<reference evidence="2 3" key="1">
    <citation type="journal article" date="2017" name="Nature">
        <title>The Apostasia genome and the evolution of orchids.</title>
        <authorList>
            <person name="Zhang G.Q."/>
            <person name="Liu K.W."/>
            <person name="Li Z."/>
            <person name="Lohaus R."/>
            <person name="Hsiao Y.Y."/>
            <person name="Niu S.C."/>
            <person name="Wang J.Y."/>
            <person name="Lin Y.C."/>
            <person name="Xu Q."/>
            <person name="Chen L.J."/>
            <person name="Yoshida K."/>
            <person name="Fujiwara S."/>
            <person name="Wang Z.W."/>
            <person name="Zhang Y.Q."/>
            <person name="Mitsuda N."/>
            <person name="Wang M."/>
            <person name="Liu G.H."/>
            <person name="Pecoraro L."/>
            <person name="Huang H.X."/>
            <person name="Xiao X.J."/>
            <person name="Lin M."/>
            <person name="Wu X.Y."/>
            <person name="Wu W.L."/>
            <person name="Chen Y.Y."/>
            <person name="Chang S.B."/>
            <person name="Sakamoto S."/>
            <person name="Ohme-Takagi M."/>
            <person name="Yagi M."/>
            <person name="Zeng S.J."/>
            <person name="Shen C.Y."/>
            <person name="Yeh C.M."/>
            <person name="Luo Y.B."/>
            <person name="Tsai W.C."/>
            <person name="Van de Peer Y."/>
            <person name="Liu Z.J."/>
        </authorList>
    </citation>
    <scope>NUCLEOTIDE SEQUENCE [LARGE SCALE GENOMIC DNA]</scope>
    <source>
        <strain evidence="3">cv. Shenzhen</strain>
        <tissue evidence="2">Stem</tissue>
    </source>
</reference>
<gene>
    <name evidence="2" type="ORF">AXF42_Ash004421</name>
</gene>
<evidence type="ECO:0000256" key="1">
    <source>
        <dbReference type="SAM" id="MobiDB-lite"/>
    </source>
</evidence>
<feature type="compositionally biased region" description="Low complexity" evidence="1">
    <location>
        <begin position="133"/>
        <end position="146"/>
    </location>
</feature>
<dbReference type="OrthoDB" id="1937859at2759"/>
<dbReference type="AlphaFoldDB" id="A0A2I0A2W8"/>
<name>A0A2I0A2W8_9ASPA</name>
<feature type="region of interest" description="Disordered" evidence="1">
    <location>
        <begin position="113"/>
        <end position="167"/>
    </location>
</feature>
<protein>
    <submittedName>
        <fullName evidence="2">Uncharacterized protein</fullName>
    </submittedName>
</protein>
<dbReference type="PANTHER" id="PTHR31903">
    <property type="entry name" value="F12F1.11-RELATED"/>
    <property type="match status" value="1"/>
</dbReference>
<dbReference type="STRING" id="1088818.A0A2I0A2W8"/>
<evidence type="ECO:0000313" key="2">
    <source>
        <dbReference type="EMBL" id="PKA49879.1"/>
    </source>
</evidence>
<dbReference type="Proteomes" id="UP000236161">
    <property type="component" value="Unassembled WGS sequence"/>
</dbReference>
<evidence type="ECO:0000313" key="3">
    <source>
        <dbReference type="Proteomes" id="UP000236161"/>
    </source>
</evidence>
<proteinExistence type="predicted"/>
<dbReference type="EMBL" id="KZ452037">
    <property type="protein sequence ID" value="PKA49879.1"/>
    <property type="molecule type" value="Genomic_DNA"/>
</dbReference>
<sequence>MKKLCSGKGKRVNPTPWDLLAALPAAVIAMAASLAPEEKEVLAYLLCGGAIIDVENVAGANRLHHRRQAHQPELRCCCFSCYKSFWARWDASPNRHVIHLVLDAVEESLAAESSRAGGRRRHRCRRKNPLQQTSTSISTATSSAASDGEEEDYEGIKRSDGTVSGGDCRSSISRFVSFIGERVLWVWNY</sequence>
<accession>A0A2I0A2W8</accession>
<organism evidence="2 3">
    <name type="scientific">Apostasia shenzhenica</name>
    <dbReference type="NCBI Taxonomy" id="1088818"/>
    <lineage>
        <taxon>Eukaryota</taxon>
        <taxon>Viridiplantae</taxon>
        <taxon>Streptophyta</taxon>
        <taxon>Embryophyta</taxon>
        <taxon>Tracheophyta</taxon>
        <taxon>Spermatophyta</taxon>
        <taxon>Magnoliopsida</taxon>
        <taxon>Liliopsida</taxon>
        <taxon>Asparagales</taxon>
        <taxon>Orchidaceae</taxon>
        <taxon>Apostasioideae</taxon>
        <taxon>Apostasia</taxon>
    </lineage>
</organism>
<feature type="compositionally biased region" description="Basic residues" evidence="1">
    <location>
        <begin position="117"/>
        <end position="128"/>
    </location>
</feature>
<dbReference type="PANTHER" id="PTHR31903:SF6">
    <property type="entry name" value="F12F1.11-RELATED"/>
    <property type="match status" value="1"/>
</dbReference>